<keyword evidence="4 7" id="KW-0408">Iron</keyword>
<keyword evidence="6 7" id="KW-0414">Isoprene biosynthesis</keyword>
<dbReference type="InterPro" id="IPR058579">
    <property type="entry name" value="IspG_C"/>
</dbReference>
<evidence type="ECO:0000259" key="8">
    <source>
        <dbReference type="Pfam" id="PF04551"/>
    </source>
</evidence>
<accession>A0A402AEA3</accession>
<dbReference type="HAMAP" id="MF_00159">
    <property type="entry name" value="IspG"/>
    <property type="match status" value="1"/>
</dbReference>
<proteinExistence type="inferred from homology"/>
<gene>
    <name evidence="7 10" type="primary">ispG</name>
    <name evidence="10" type="ORF">KDK_12290</name>
</gene>
<dbReference type="Pfam" id="PF04551">
    <property type="entry name" value="GcpE"/>
    <property type="match status" value="1"/>
</dbReference>
<evidence type="ECO:0000256" key="7">
    <source>
        <dbReference type="HAMAP-Rule" id="MF_00159"/>
    </source>
</evidence>
<keyword evidence="11" id="KW-1185">Reference proteome</keyword>
<feature type="domain" description="IspG TIM-barrel" evidence="8">
    <location>
        <begin position="5"/>
        <end position="271"/>
    </location>
</feature>
<dbReference type="GO" id="GO:0046429">
    <property type="term" value="F:4-hydroxy-3-methylbut-2-en-1-yl diphosphate synthase activity (ferredoxin)"/>
    <property type="evidence" value="ECO:0007669"/>
    <property type="project" value="UniProtKB-UniRule"/>
</dbReference>
<keyword evidence="1 7" id="KW-0004">4Fe-4S</keyword>
<dbReference type="GO" id="GO:0051539">
    <property type="term" value="F:4 iron, 4 sulfur cluster binding"/>
    <property type="evidence" value="ECO:0007669"/>
    <property type="project" value="UniProtKB-UniRule"/>
</dbReference>
<comment type="catalytic activity">
    <reaction evidence="7">
        <text>(2E)-4-hydroxy-3-methylbut-2-enyl diphosphate + oxidized [flavodoxin] + H2O + 2 H(+) = 2-C-methyl-D-erythritol 2,4-cyclic diphosphate + reduced [flavodoxin]</text>
        <dbReference type="Rhea" id="RHEA:43604"/>
        <dbReference type="Rhea" id="RHEA-COMP:10622"/>
        <dbReference type="Rhea" id="RHEA-COMP:10623"/>
        <dbReference type="ChEBI" id="CHEBI:15377"/>
        <dbReference type="ChEBI" id="CHEBI:15378"/>
        <dbReference type="ChEBI" id="CHEBI:57618"/>
        <dbReference type="ChEBI" id="CHEBI:58210"/>
        <dbReference type="ChEBI" id="CHEBI:58483"/>
        <dbReference type="ChEBI" id="CHEBI:128753"/>
        <dbReference type="EC" id="1.17.7.3"/>
    </reaction>
</comment>
<dbReference type="Gene3D" id="3.30.413.10">
    <property type="entry name" value="Sulfite Reductase Hemoprotein, domain 1"/>
    <property type="match status" value="1"/>
</dbReference>
<keyword evidence="3 7" id="KW-0560">Oxidoreductase</keyword>
<feature type="binding site" evidence="7">
    <location>
        <position position="325"/>
    </location>
    <ligand>
        <name>[4Fe-4S] cluster</name>
        <dbReference type="ChEBI" id="CHEBI:49883"/>
    </ligand>
</feature>
<feature type="domain" description="IspG C-terminal" evidence="9">
    <location>
        <begin position="287"/>
        <end position="373"/>
    </location>
</feature>
<dbReference type="SUPFAM" id="SSF51717">
    <property type="entry name" value="Dihydropteroate synthetase-like"/>
    <property type="match status" value="1"/>
</dbReference>
<keyword evidence="5 7" id="KW-0411">Iron-sulfur</keyword>
<dbReference type="EC" id="1.17.7.3" evidence="7"/>
<keyword evidence="2 7" id="KW-0479">Metal-binding</keyword>
<dbReference type="GO" id="GO:0016114">
    <property type="term" value="P:terpenoid biosynthetic process"/>
    <property type="evidence" value="ECO:0007669"/>
    <property type="project" value="InterPro"/>
</dbReference>
<dbReference type="FunFam" id="3.20.20.20:FF:000001">
    <property type="entry name" value="4-hydroxy-3-methylbut-2-en-1-yl diphosphate synthase (flavodoxin)"/>
    <property type="match status" value="1"/>
</dbReference>
<comment type="pathway">
    <text evidence="7">Isoprenoid biosynthesis; isopentenyl diphosphate biosynthesis via DXP pathway; isopentenyl diphosphate from 1-deoxy-D-xylulose 5-phosphate: step 5/6.</text>
</comment>
<dbReference type="Pfam" id="PF26540">
    <property type="entry name" value="GcpE_C"/>
    <property type="match status" value="1"/>
</dbReference>
<evidence type="ECO:0000259" key="9">
    <source>
        <dbReference type="Pfam" id="PF26540"/>
    </source>
</evidence>
<dbReference type="GO" id="GO:0141197">
    <property type="term" value="F:4-hydroxy-3-methylbut-2-enyl-diphosphate synthase activity (flavodoxin)"/>
    <property type="evidence" value="ECO:0007669"/>
    <property type="project" value="UniProtKB-EC"/>
</dbReference>
<comment type="function">
    <text evidence="7">Converts 2C-methyl-D-erythritol 2,4-cyclodiphosphate (ME-2,4cPP) into 1-hydroxy-2-methyl-2-(E)-butenyl 4-diphosphate.</text>
</comment>
<evidence type="ECO:0000313" key="10">
    <source>
        <dbReference type="EMBL" id="GCE17429.1"/>
    </source>
</evidence>
<dbReference type="PIRSF" id="PIRSF004640">
    <property type="entry name" value="IspG"/>
    <property type="match status" value="1"/>
</dbReference>
<organism evidence="10 11">
    <name type="scientific">Dictyobacter kobayashii</name>
    <dbReference type="NCBI Taxonomy" id="2014872"/>
    <lineage>
        <taxon>Bacteria</taxon>
        <taxon>Bacillati</taxon>
        <taxon>Chloroflexota</taxon>
        <taxon>Ktedonobacteria</taxon>
        <taxon>Ktedonobacterales</taxon>
        <taxon>Dictyobacteraceae</taxon>
        <taxon>Dictyobacter</taxon>
    </lineage>
</organism>
<reference evidence="11" key="1">
    <citation type="submission" date="2018-12" db="EMBL/GenBank/DDBJ databases">
        <title>Tengunoibacter tsumagoiensis gen. nov., sp. nov., Dictyobacter kobayashii sp. nov., D. alpinus sp. nov., and D. joshuensis sp. nov. and description of Dictyobacteraceae fam. nov. within the order Ktedonobacterales isolated from Tengu-no-mugimeshi.</title>
        <authorList>
            <person name="Wang C.M."/>
            <person name="Zheng Y."/>
            <person name="Sakai Y."/>
            <person name="Toyoda A."/>
            <person name="Minakuchi Y."/>
            <person name="Abe K."/>
            <person name="Yokota A."/>
            <person name="Yabe S."/>
        </authorList>
    </citation>
    <scope>NUCLEOTIDE SEQUENCE [LARGE SCALE GENOMIC DNA]</scope>
    <source>
        <strain evidence="11">Uno11</strain>
    </source>
</reference>
<dbReference type="NCBIfam" id="NF001540">
    <property type="entry name" value="PRK00366.1"/>
    <property type="match status" value="1"/>
</dbReference>
<dbReference type="InterPro" id="IPR045854">
    <property type="entry name" value="NO2/SO3_Rdtase_4Fe4S_sf"/>
</dbReference>
<dbReference type="GO" id="GO:0005506">
    <property type="term" value="F:iron ion binding"/>
    <property type="evidence" value="ECO:0007669"/>
    <property type="project" value="InterPro"/>
</dbReference>
<dbReference type="PANTHER" id="PTHR30454:SF0">
    <property type="entry name" value="4-HYDROXY-3-METHYLBUT-2-EN-1-YL DIPHOSPHATE SYNTHASE (FERREDOXIN), CHLOROPLASTIC"/>
    <property type="match status" value="1"/>
</dbReference>
<dbReference type="AlphaFoldDB" id="A0A402AEA3"/>
<evidence type="ECO:0000256" key="1">
    <source>
        <dbReference type="ARBA" id="ARBA00022485"/>
    </source>
</evidence>
<comment type="cofactor">
    <cofactor evidence="7">
        <name>[4Fe-4S] cluster</name>
        <dbReference type="ChEBI" id="CHEBI:49883"/>
    </cofactor>
    <text evidence="7">Binds 1 [4Fe-4S] cluster.</text>
</comment>
<dbReference type="NCBIfam" id="TIGR00612">
    <property type="entry name" value="ispG_gcpE"/>
    <property type="match status" value="1"/>
</dbReference>
<dbReference type="UniPathway" id="UPA00056">
    <property type="reaction ID" value="UER00096"/>
</dbReference>
<feature type="binding site" evidence="7">
    <location>
        <position position="293"/>
    </location>
    <ligand>
        <name>[4Fe-4S] cluster</name>
        <dbReference type="ChEBI" id="CHEBI:49883"/>
    </ligand>
</feature>
<dbReference type="EMBL" id="BIFS01000001">
    <property type="protein sequence ID" value="GCE17429.1"/>
    <property type="molecule type" value="Genomic_DNA"/>
</dbReference>
<evidence type="ECO:0000256" key="3">
    <source>
        <dbReference type="ARBA" id="ARBA00023002"/>
    </source>
</evidence>
<sequence>MRKKTRQIHVGNVAIGGDAPISVQSMTTTYTRDVETTVAQIHRLQDVGCELVRVAVPEMEDAVVLSEIKKRINIPLVADIHYNPELALEAIRQGIDKVRINPGNLLQGRKSLEKIVLAAKERDVAMRIGVNSGSIDALDKVAQMQRVQVRLRDDGTLERTDPTEARRQEREQLAERMVARALEYISWCEELDYHNLDVSLKSSTVLTAIEAYRRFSQRSDYPIHLGITEAGTLVTGAVKSSVGLGILLAEGIGDTIRVSLSAEPEEEIPVAFEILRSLELRNRGVTFVSCPSCGRVEIDVISVANEVEKRLSKVQTPIQVAVMGCVVNGPGESRDADVGLAGGKGKGVIFRKGQVVKTVPEDQFLDAVLKEVASLLPEAEAKVVYPDGGITDIAGTHRTRDEGTNLPILPRA</sequence>
<evidence type="ECO:0000256" key="2">
    <source>
        <dbReference type="ARBA" id="ARBA00022723"/>
    </source>
</evidence>
<dbReference type="InterPro" id="IPR058578">
    <property type="entry name" value="IspG_TIM"/>
</dbReference>
<dbReference type="PANTHER" id="PTHR30454">
    <property type="entry name" value="4-HYDROXY-3-METHYLBUT-2-EN-1-YL DIPHOSPHATE SYNTHASE"/>
    <property type="match status" value="1"/>
</dbReference>
<dbReference type="InterPro" id="IPR004588">
    <property type="entry name" value="IspG_bac-typ"/>
</dbReference>
<comment type="caution">
    <text evidence="10">The sequence shown here is derived from an EMBL/GenBank/DDBJ whole genome shotgun (WGS) entry which is preliminary data.</text>
</comment>
<dbReference type="Gene3D" id="3.20.20.20">
    <property type="entry name" value="Dihydropteroate synthase-like"/>
    <property type="match status" value="1"/>
</dbReference>
<evidence type="ECO:0000256" key="5">
    <source>
        <dbReference type="ARBA" id="ARBA00023014"/>
    </source>
</evidence>
<dbReference type="OrthoDB" id="9803214at2"/>
<comment type="similarity">
    <text evidence="7">Belongs to the IspG family.</text>
</comment>
<dbReference type="InterPro" id="IPR011005">
    <property type="entry name" value="Dihydropteroate_synth-like_sf"/>
</dbReference>
<dbReference type="SUPFAM" id="SSF56014">
    <property type="entry name" value="Nitrite and sulphite reductase 4Fe-4S domain-like"/>
    <property type="match status" value="1"/>
</dbReference>
<dbReference type="GO" id="GO:0019288">
    <property type="term" value="P:isopentenyl diphosphate biosynthetic process, methylerythritol 4-phosphate pathway"/>
    <property type="evidence" value="ECO:0007669"/>
    <property type="project" value="UniProtKB-UniRule"/>
</dbReference>
<name>A0A402AEA3_9CHLR</name>
<dbReference type="Proteomes" id="UP000287188">
    <property type="component" value="Unassembled WGS sequence"/>
</dbReference>
<feature type="binding site" evidence="7">
    <location>
        <position position="290"/>
    </location>
    <ligand>
        <name>[4Fe-4S] cluster</name>
        <dbReference type="ChEBI" id="CHEBI:49883"/>
    </ligand>
</feature>
<dbReference type="InterPro" id="IPR016425">
    <property type="entry name" value="IspG_bac"/>
</dbReference>
<feature type="binding site" evidence="7">
    <location>
        <position position="332"/>
    </location>
    <ligand>
        <name>[4Fe-4S] cluster</name>
        <dbReference type="ChEBI" id="CHEBI:49883"/>
    </ligand>
</feature>
<evidence type="ECO:0000256" key="4">
    <source>
        <dbReference type="ARBA" id="ARBA00023004"/>
    </source>
</evidence>
<protein>
    <recommendedName>
        <fullName evidence="7">4-hydroxy-3-methylbut-2-en-1-yl diphosphate synthase (flavodoxin)</fullName>
        <ecNumber evidence="7">1.17.7.3</ecNumber>
    </recommendedName>
    <alternativeName>
        <fullName evidence="7">1-hydroxy-2-methyl-2-(E)-butenyl 4-diphosphate synthase</fullName>
    </alternativeName>
</protein>
<evidence type="ECO:0000256" key="6">
    <source>
        <dbReference type="ARBA" id="ARBA00023229"/>
    </source>
</evidence>
<dbReference type="RefSeq" id="WP_126549119.1">
    <property type="nucleotide sequence ID" value="NZ_BIFS01000001.1"/>
</dbReference>
<evidence type="ECO:0000313" key="11">
    <source>
        <dbReference type="Proteomes" id="UP000287188"/>
    </source>
</evidence>
<dbReference type="FunFam" id="3.30.413.10:FF:000005">
    <property type="entry name" value="4-hydroxy-3-methylbut-2-en-1-yl diphosphate synthase (flavodoxin)"/>
    <property type="match status" value="1"/>
</dbReference>